<organism evidence="5 6">
    <name type="scientific">Gouania willdenowi</name>
    <name type="common">Blunt-snouted clingfish</name>
    <name type="synonym">Lepadogaster willdenowi</name>
    <dbReference type="NCBI Taxonomy" id="441366"/>
    <lineage>
        <taxon>Eukaryota</taxon>
        <taxon>Metazoa</taxon>
        <taxon>Chordata</taxon>
        <taxon>Craniata</taxon>
        <taxon>Vertebrata</taxon>
        <taxon>Euteleostomi</taxon>
        <taxon>Actinopterygii</taxon>
        <taxon>Neopterygii</taxon>
        <taxon>Teleostei</taxon>
        <taxon>Neoteleostei</taxon>
        <taxon>Acanthomorphata</taxon>
        <taxon>Ovalentaria</taxon>
        <taxon>Blenniimorphae</taxon>
        <taxon>Blenniiformes</taxon>
        <taxon>Gobiesocoidei</taxon>
        <taxon>Gobiesocidae</taxon>
        <taxon>Gobiesocinae</taxon>
        <taxon>Gouania</taxon>
    </lineage>
</organism>
<evidence type="ECO:0000256" key="2">
    <source>
        <dbReference type="ARBA" id="ARBA00022734"/>
    </source>
</evidence>
<dbReference type="InterPro" id="IPR052321">
    <property type="entry name" value="PolyBind_ProtTraffic"/>
</dbReference>
<feature type="chain" id="PRO_5034584081" evidence="3">
    <location>
        <begin position="19"/>
        <end position="161"/>
    </location>
</feature>
<accession>A0A8C5GAB1</accession>
<dbReference type="Gene3D" id="2.100.10.30">
    <property type="entry name" value="Jacalin-like lectin domain"/>
    <property type="match status" value="1"/>
</dbReference>
<dbReference type="Proteomes" id="UP000694680">
    <property type="component" value="Chromosome 11"/>
</dbReference>
<proteinExistence type="predicted"/>
<feature type="domain" description="Jacalin-type lectin" evidence="4">
    <location>
        <begin position="17"/>
        <end position="150"/>
    </location>
</feature>
<evidence type="ECO:0000313" key="5">
    <source>
        <dbReference type="Ensembl" id="ENSGWIP00000025712.1"/>
    </source>
</evidence>
<feature type="signal peptide" evidence="3">
    <location>
        <begin position="1"/>
        <end position="18"/>
    </location>
</feature>
<sequence length="161" mass="17884">MLCVAVFSLLALSAVAVSKSVTLGSGSGTTYSITGEDRITAIRVWERYSSYITGLQVCYGLIWSERVGREDNTIHEMELYDGERIIQVSGKYTSYIQSLVFVTNMSRSLFVGQPSGYSFNMFPTHEQAELRFLSGRASSYISSIGTHWAIFTPNTNDTMSN</sequence>
<keyword evidence="2" id="KW-0430">Lectin</keyword>
<keyword evidence="6" id="KW-1185">Reference proteome</keyword>
<reference evidence="5" key="1">
    <citation type="submission" date="2020-06" db="EMBL/GenBank/DDBJ databases">
        <authorList>
            <consortium name="Wellcome Sanger Institute Data Sharing"/>
        </authorList>
    </citation>
    <scope>NUCLEOTIDE SEQUENCE [LARGE SCALE GENOMIC DNA]</scope>
</reference>
<evidence type="ECO:0000256" key="3">
    <source>
        <dbReference type="SAM" id="SignalP"/>
    </source>
</evidence>
<dbReference type="InterPro" id="IPR001229">
    <property type="entry name" value="Jacalin-like_lectin_dom"/>
</dbReference>
<dbReference type="Pfam" id="PF01419">
    <property type="entry name" value="Jacalin"/>
    <property type="match status" value="1"/>
</dbReference>
<evidence type="ECO:0000313" key="6">
    <source>
        <dbReference type="Proteomes" id="UP000694680"/>
    </source>
</evidence>
<evidence type="ECO:0000259" key="4">
    <source>
        <dbReference type="PROSITE" id="PS51752"/>
    </source>
</evidence>
<dbReference type="PANTHER" id="PTHR33589:SF3">
    <property type="entry name" value="ZYMOGEN GRANULE MEMBRANE PROTEIN 16-LIKE"/>
    <property type="match status" value="1"/>
</dbReference>
<gene>
    <name evidence="5" type="primary">LOC114472679</name>
</gene>
<name>A0A8C5GAB1_GOUWI</name>
<reference evidence="5" key="2">
    <citation type="submission" date="2025-08" db="UniProtKB">
        <authorList>
            <consortium name="Ensembl"/>
        </authorList>
    </citation>
    <scope>IDENTIFICATION</scope>
</reference>
<dbReference type="Ensembl" id="ENSGWIT00000028086.1">
    <property type="protein sequence ID" value="ENSGWIP00000025712.1"/>
    <property type="gene ID" value="ENSGWIG00000013532.1"/>
</dbReference>
<dbReference type="PROSITE" id="PS51752">
    <property type="entry name" value="JACALIN_LECTIN"/>
    <property type="match status" value="1"/>
</dbReference>
<protein>
    <submittedName>
        <fullName evidence="5">Zymogen granule membrane protein 16-like</fullName>
    </submittedName>
</protein>
<dbReference type="GO" id="GO:0030246">
    <property type="term" value="F:carbohydrate binding"/>
    <property type="evidence" value="ECO:0007669"/>
    <property type="project" value="UniProtKB-KW"/>
</dbReference>
<dbReference type="SUPFAM" id="SSF51101">
    <property type="entry name" value="Mannose-binding lectins"/>
    <property type="match status" value="1"/>
</dbReference>
<dbReference type="PANTHER" id="PTHR33589">
    <property type="entry name" value="OS11G0524900 PROTEIN"/>
    <property type="match status" value="1"/>
</dbReference>
<reference evidence="5" key="3">
    <citation type="submission" date="2025-09" db="UniProtKB">
        <authorList>
            <consortium name="Ensembl"/>
        </authorList>
    </citation>
    <scope>IDENTIFICATION</scope>
</reference>
<dbReference type="AlphaFoldDB" id="A0A8C5GAB1"/>
<evidence type="ECO:0000256" key="1">
    <source>
        <dbReference type="ARBA" id="ARBA00022729"/>
    </source>
</evidence>
<dbReference type="InterPro" id="IPR036404">
    <property type="entry name" value="Jacalin-like_lectin_dom_sf"/>
</dbReference>
<dbReference type="SMART" id="SM00915">
    <property type="entry name" value="Jacalin"/>
    <property type="match status" value="1"/>
</dbReference>
<keyword evidence="1 3" id="KW-0732">Signal</keyword>